<proteinExistence type="predicted"/>
<evidence type="ECO:0000313" key="2">
    <source>
        <dbReference type="EMBL" id="CAD8896037.1"/>
    </source>
</evidence>
<feature type="transmembrane region" description="Helical" evidence="1">
    <location>
        <begin position="372"/>
        <end position="391"/>
    </location>
</feature>
<feature type="transmembrane region" description="Helical" evidence="1">
    <location>
        <begin position="198"/>
        <end position="220"/>
    </location>
</feature>
<feature type="transmembrane region" description="Helical" evidence="1">
    <location>
        <begin position="346"/>
        <end position="366"/>
    </location>
</feature>
<name>A0A7S1BTQ1_9STRA</name>
<sequence length="889" mass="99181">MAYPPTYPPILSAASDSACECGSERPAPNASFTRMDSMSFGAFGSVGCVDASAALNTMARAGFIPHMETVPRRTFLFLTMLCLLPAVFFNFTFSAIGAGAACVGWSRQYAELVDAVANALGSFVLFLYLFDVERWNGPLSGTLRALCAATVFAACATLVLFTAGNYPYGSLCLFVASLPVYLVGIKFVFYEHEKTRHFVAWLTGPLFLVGLVLIFTWTLWTSLKEGKNEWNSVSRLKYSTQAGCVPDFSRRPECRDFAVFNSTGEETTCFYLGSVDQGSEERKAVIYDVDVSPSCEPSCFSVFDSCIHAFILWVWPLMSGMAMLFLSFICAFFWRKTVDSPTAFATVWIFLFLAMWVLASVAGFGAGLTEGLTAFILALLVGTVAMILITFNQPKYRISMWKKIENKYGQYLDYARSLFIITYLPIFCLYLVLSFVNQRIRCLQWAFRRSCYCITDSKHSEWNGWFTETTSGHVKAILKNWHLSKLCTWAINWGIVFMTVAVLVTQFTTLFLSWLIEKTEVMNNWKVTLIFSLAAIVMFLLPPVPGVPIYLTAGIVLVNACMEEYGLVGSILYTILVSFILKLTASAMQQKIIGEHLSHDVSIRQYVGINSQMMRTTKLILSDPGVTKEKIFILIGGPDWPTSVLCGIMKLDFFPLMLGTLPVIFLITPTVLSGTFIFLSALPLTDEGLEPYPWAKTAGSLSVAMSAIVQGASMLLAAYYIERSVHDREDELQRIEIDEAVHKADQLVLEKNCHYYRNIAWAYLPLWAKVILVVALLNMVLSCYIVQLFSRNCFVEYEITFSIEEHLGGNALNLIRPLGWIALGMFTFACIALYIFEVYAAKAALSVSKCLLGVPIIGISVNEIVYFPDQERDLEHQRSKASIHSGDGT</sequence>
<reference evidence="2" key="1">
    <citation type="submission" date="2021-01" db="EMBL/GenBank/DDBJ databases">
        <authorList>
            <person name="Corre E."/>
            <person name="Pelletier E."/>
            <person name="Niang G."/>
            <person name="Scheremetjew M."/>
            <person name="Finn R."/>
            <person name="Kale V."/>
            <person name="Holt S."/>
            <person name="Cochrane G."/>
            <person name="Meng A."/>
            <person name="Brown T."/>
            <person name="Cohen L."/>
        </authorList>
    </citation>
    <scope>NUCLEOTIDE SEQUENCE</scope>
    <source>
        <strain evidence="2">308</strain>
    </source>
</reference>
<accession>A0A7S1BTQ1</accession>
<feature type="transmembrane region" description="Helical" evidence="1">
    <location>
        <begin position="658"/>
        <end position="681"/>
    </location>
</feature>
<protein>
    <submittedName>
        <fullName evidence="2">Uncharacterized protein</fullName>
    </submittedName>
</protein>
<feature type="transmembrane region" description="Helical" evidence="1">
    <location>
        <begin position="766"/>
        <end position="789"/>
    </location>
</feature>
<organism evidence="2">
    <name type="scientific">Corethron hystrix</name>
    <dbReference type="NCBI Taxonomy" id="216773"/>
    <lineage>
        <taxon>Eukaryota</taxon>
        <taxon>Sar</taxon>
        <taxon>Stramenopiles</taxon>
        <taxon>Ochrophyta</taxon>
        <taxon>Bacillariophyta</taxon>
        <taxon>Coscinodiscophyceae</taxon>
        <taxon>Corethrophycidae</taxon>
        <taxon>Corethrales</taxon>
        <taxon>Corethraceae</taxon>
        <taxon>Corethron</taxon>
    </lineage>
</organism>
<feature type="transmembrane region" description="Helical" evidence="1">
    <location>
        <begin position="818"/>
        <end position="836"/>
    </location>
</feature>
<feature type="transmembrane region" description="Helical" evidence="1">
    <location>
        <begin position="411"/>
        <end position="433"/>
    </location>
</feature>
<feature type="transmembrane region" description="Helical" evidence="1">
    <location>
        <begin position="142"/>
        <end position="162"/>
    </location>
</feature>
<feature type="transmembrane region" description="Helical" evidence="1">
    <location>
        <begin position="565"/>
        <end position="585"/>
    </location>
</feature>
<feature type="transmembrane region" description="Helical" evidence="1">
    <location>
        <begin position="168"/>
        <end position="189"/>
    </location>
</feature>
<keyword evidence="1" id="KW-0472">Membrane</keyword>
<dbReference type="AlphaFoldDB" id="A0A7S1BTQ1"/>
<feature type="transmembrane region" description="Helical" evidence="1">
    <location>
        <begin position="75"/>
        <end position="106"/>
    </location>
</feature>
<feature type="transmembrane region" description="Helical" evidence="1">
    <location>
        <begin position="40"/>
        <end position="63"/>
    </location>
</feature>
<feature type="transmembrane region" description="Helical" evidence="1">
    <location>
        <begin position="112"/>
        <end position="130"/>
    </location>
</feature>
<dbReference type="EMBL" id="HBFR01032039">
    <property type="protein sequence ID" value="CAD8896037.1"/>
    <property type="molecule type" value="Transcribed_RNA"/>
</dbReference>
<gene>
    <name evidence="2" type="ORF">CHYS00102_LOCUS23251</name>
</gene>
<keyword evidence="1" id="KW-1133">Transmembrane helix</keyword>
<evidence type="ECO:0000256" key="1">
    <source>
        <dbReference type="SAM" id="Phobius"/>
    </source>
</evidence>
<feature type="transmembrane region" description="Helical" evidence="1">
    <location>
        <begin position="490"/>
        <end position="515"/>
    </location>
</feature>
<feature type="transmembrane region" description="Helical" evidence="1">
    <location>
        <begin position="527"/>
        <end position="545"/>
    </location>
</feature>
<feature type="transmembrane region" description="Helical" evidence="1">
    <location>
        <begin position="701"/>
        <end position="721"/>
    </location>
</feature>
<feature type="transmembrane region" description="Helical" evidence="1">
    <location>
        <begin position="310"/>
        <end position="334"/>
    </location>
</feature>
<keyword evidence="1" id="KW-0812">Transmembrane</keyword>